<name>A0A0C3MIJ0_9AGAM</name>
<dbReference type="AlphaFoldDB" id="A0A0C3MIJ0"/>
<protein>
    <submittedName>
        <fullName evidence="1">Uncharacterized protein</fullName>
    </submittedName>
</protein>
<organism evidence="1 2">
    <name type="scientific">Tulasnella calospora MUT 4182</name>
    <dbReference type="NCBI Taxonomy" id="1051891"/>
    <lineage>
        <taxon>Eukaryota</taxon>
        <taxon>Fungi</taxon>
        <taxon>Dikarya</taxon>
        <taxon>Basidiomycota</taxon>
        <taxon>Agaricomycotina</taxon>
        <taxon>Agaricomycetes</taxon>
        <taxon>Cantharellales</taxon>
        <taxon>Tulasnellaceae</taxon>
        <taxon>Tulasnella</taxon>
    </lineage>
</organism>
<evidence type="ECO:0000313" key="2">
    <source>
        <dbReference type="Proteomes" id="UP000054248"/>
    </source>
</evidence>
<proteinExistence type="predicted"/>
<dbReference type="EMBL" id="KN822948">
    <property type="protein sequence ID" value="KIO33507.1"/>
    <property type="molecule type" value="Genomic_DNA"/>
</dbReference>
<reference evidence="1 2" key="1">
    <citation type="submission" date="2014-04" db="EMBL/GenBank/DDBJ databases">
        <authorList>
            <consortium name="DOE Joint Genome Institute"/>
            <person name="Kuo A."/>
            <person name="Girlanda M."/>
            <person name="Perotto S."/>
            <person name="Kohler A."/>
            <person name="Nagy L.G."/>
            <person name="Floudas D."/>
            <person name="Copeland A."/>
            <person name="Barry K.W."/>
            <person name="Cichocki N."/>
            <person name="Veneault-Fourrey C."/>
            <person name="LaButti K."/>
            <person name="Lindquist E.A."/>
            <person name="Lipzen A."/>
            <person name="Lundell T."/>
            <person name="Morin E."/>
            <person name="Murat C."/>
            <person name="Sun H."/>
            <person name="Tunlid A."/>
            <person name="Henrissat B."/>
            <person name="Grigoriev I.V."/>
            <person name="Hibbett D.S."/>
            <person name="Martin F."/>
            <person name="Nordberg H.P."/>
            <person name="Cantor M.N."/>
            <person name="Hua S.X."/>
        </authorList>
    </citation>
    <scope>NUCLEOTIDE SEQUENCE [LARGE SCALE GENOMIC DNA]</scope>
    <source>
        <strain evidence="1 2">MUT 4182</strain>
    </source>
</reference>
<keyword evidence="2" id="KW-1185">Reference proteome</keyword>
<reference evidence="2" key="2">
    <citation type="submission" date="2015-01" db="EMBL/GenBank/DDBJ databases">
        <title>Evolutionary Origins and Diversification of the Mycorrhizal Mutualists.</title>
        <authorList>
            <consortium name="DOE Joint Genome Institute"/>
            <consortium name="Mycorrhizal Genomics Consortium"/>
            <person name="Kohler A."/>
            <person name="Kuo A."/>
            <person name="Nagy L.G."/>
            <person name="Floudas D."/>
            <person name="Copeland A."/>
            <person name="Barry K.W."/>
            <person name="Cichocki N."/>
            <person name="Veneault-Fourrey C."/>
            <person name="LaButti K."/>
            <person name="Lindquist E.A."/>
            <person name="Lipzen A."/>
            <person name="Lundell T."/>
            <person name="Morin E."/>
            <person name="Murat C."/>
            <person name="Riley R."/>
            <person name="Ohm R."/>
            <person name="Sun H."/>
            <person name="Tunlid A."/>
            <person name="Henrissat B."/>
            <person name="Grigoriev I.V."/>
            <person name="Hibbett D.S."/>
            <person name="Martin F."/>
        </authorList>
    </citation>
    <scope>NUCLEOTIDE SEQUENCE [LARGE SCALE GENOMIC DNA]</scope>
    <source>
        <strain evidence="2">MUT 4182</strain>
    </source>
</reference>
<evidence type="ECO:0000313" key="1">
    <source>
        <dbReference type="EMBL" id="KIO33507.1"/>
    </source>
</evidence>
<sequence length="64" mass="7565">MYSTLFRTSVRHVIHRDLEGSSIYRSSCSLSLLVRRTLPIIIRQTHITNQPTRLRRLLTCPFPR</sequence>
<dbReference type="Proteomes" id="UP000054248">
    <property type="component" value="Unassembled WGS sequence"/>
</dbReference>
<accession>A0A0C3MIJ0</accession>
<dbReference type="HOGENOM" id="CLU_2869328_0_0_1"/>
<gene>
    <name evidence="1" type="ORF">M407DRAFT_192524</name>
</gene>